<keyword evidence="3" id="KW-0539">Nucleus</keyword>
<feature type="compositionally biased region" description="Basic residues" evidence="5">
    <location>
        <begin position="29"/>
        <end position="57"/>
    </location>
</feature>
<dbReference type="Proteomes" id="UP000789831">
    <property type="component" value="Unassembled WGS sequence"/>
</dbReference>
<dbReference type="InterPro" id="IPR003891">
    <property type="entry name" value="Initiation_fac_eIF4g_MI"/>
</dbReference>
<comment type="similarity">
    <text evidence="2">Belongs to the CWC22 family.</text>
</comment>
<dbReference type="SMART" id="SM00543">
    <property type="entry name" value="MIF4G"/>
    <property type="match status" value="1"/>
</dbReference>
<dbReference type="Pfam" id="PF02847">
    <property type="entry name" value="MA3"/>
    <property type="match status" value="1"/>
</dbReference>
<dbReference type="AlphaFoldDB" id="A0A9N8UV89"/>
<dbReference type="GO" id="GO:0005730">
    <property type="term" value="C:nucleolus"/>
    <property type="evidence" value="ECO:0007669"/>
    <property type="project" value="UniProtKB-SubCell"/>
</dbReference>
<evidence type="ECO:0000256" key="4">
    <source>
        <dbReference type="SAM" id="Coils"/>
    </source>
</evidence>
<dbReference type="InterPro" id="IPR016024">
    <property type="entry name" value="ARM-type_fold"/>
</dbReference>
<dbReference type="EMBL" id="CAJVPL010000001">
    <property type="protein sequence ID" value="CAG8433011.1"/>
    <property type="molecule type" value="Genomic_DNA"/>
</dbReference>
<dbReference type="PANTHER" id="PTHR18034">
    <property type="entry name" value="CELL CYCLE CONTROL PROTEIN CWF22-RELATED"/>
    <property type="match status" value="1"/>
</dbReference>
<evidence type="ECO:0000256" key="3">
    <source>
        <dbReference type="ARBA" id="ARBA00023242"/>
    </source>
</evidence>
<keyword evidence="4" id="KW-0175">Coiled coil</keyword>
<feature type="compositionally biased region" description="Acidic residues" evidence="5">
    <location>
        <begin position="161"/>
        <end position="170"/>
    </location>
</feature>
<dbReference type="PANTHER" id="PTHR18034:SF4">
    <property type="entry name" value="NUCLEOLAR MIF4G DOMAIN-CONTAINING PROTEIN 1"/>
    <property type="match status" value="1"/>
</dbReference>
<proteinExistence type="inferred from homology"/>
<dbReference type="InterPro" id="IPR003890">
    <property type="entry name" value="MIF4G-like_typ-3"/>
</dbReference>
<dbReference type="GO" id="GO:0042274">
    <property type="term" value="P:ribosomal small subunit biogenesis"/>
    <property type="evidence" value="ECO:0007669"/>
    <property type="project" value="TreeGrafter"/>
</dbReference>
<feature type="domain" description="MI" evidence="6">
    <location>
        <begin position="458"/>
        <end position="600"/>
    </location>
</feature>
<feature type="region of interest" description="Disordered" evidence="5">
    <location>
        <begin position="1"/>
        <end position="136"/>
    </location>
</feature>
<dbReference type="InterPro" id="IPR050781">
    <property type="entry name" value="CWC22_splicing_factor"/>
</dbReference>
<protein>
    <submittedName>
        <fullName evidence="7">6313_t:CDS:1</fullName>
    </submittedName>
</protein>
<evidence type="ECO:0000259" key="6">
    <source>
        <dbReference type="PROSITE" id="PS51366"/>
    </source>
</evidence>
<comment type="caution">
    <text evidence="7">The sequence shown here is derived from an EMBL/GenBank/DDBJ whole genome shotgun (WGS) entry which is preliminary data.</text>
</comment>
<evidence type="ECO:0000313" key="7">
    <source>
        <dbReference type="EMBL" id="CAG8433011.1"/>
    </source>
</evidence>
<accession>A0A9N8UV89</accession>
<evidence type="ECO:0000313" key="8">
    <source>
        <dbReference type="Proteomes" id="UP000789831"/>
    </source>
</evidence>
<keyword evidence="8" id="KW-1185">Reference proteome</keyword>
<feature type="compositionally biased region" description="Basic and acidic residues" evidence="5">
    <location>
        <begin position="123"/>
        <end position="136"/>
    </location>
</feature>
<sequence length="722" mass="83222">MPPKIRPTLPNKIQEEIETQDSKGDNRKFAKKFKVREKTRKAKRKQQRLDKKRKRSHNQTEKDDPELSVPAKRQKTNNSKKITNKDKDPQSSQKPKKSKKRDNNDTNDPTPGKKQSTLSPSLAERKQKSLDPDERQMRRLEKKLGIKSDRNLSRILHDDGLDGDQEISDDDNARVSDKEIEETDADENSNQVSPKKYVPPHLRAGFNNDAKEELIKIQRQLQGLLNRLSEANIENIITNVENLYQRYRRHDVTSTITNLVLNIISSKSNLLDQFVTLYATFIAALYKINGIDFCAHFVQTLIEEFEKFHSKYSRSKNNFENRDTVNSDQDATTTEKINNGERGKECTNLVLLISALYNFQVVSCILIYDLVRLFIKDLTELNIELLLKVIKSSGCQLRQDDPLALKEIIQQVIYEISKKDPSTIGYLYIYAKLASLLDEKVSSEFEQKSSRQQKMNTDVRRSIFVVLMSSEDFVDAFERLLKLNLKDVQEREIPRVLIHCCGNEKTHNPYYDLLAERLCAHDHSFKITFQYCLWDFLRECGEDDVGGMELLKKSINTDNDVESGIDDKVPVRKIVSLAKLYAWLLACGQLSIIVLKTVSFTKLKSQTRLFLRLLITYTIILPQKKQHPSSTKSTFTVNCQKHHHLNPDPIAIIFKKAIPNPTLSQGLLFFTQQFVKNSQMPSSEKEKGMMNADEEQDTIKWGCKVIKDVLSAPSSPFNEFSR</sequence>
<dbReference type="Pfam" id="PF02854">
    <property type="entry name" value="MIF4G"/>
    <property type="match status" value="1"/>
</dbReference>
<evidence type="ECO:0000256" key="5">
    <source>
        <dbReference type="SAM" id="MobiDB-lite"/>
    </source>
</evidence>
<reference evidence="7" key="1">
    <citation type="submission" date="2021-06" db="EMBL/GenBank/DDBJ databases">
        <authorList>
            <person name="Kallberg Y."/>
            <person name="Tangrot J."/>
            <person name="Rosling A."/>
        </authorList>
    </citation>
    <scope>NUCLEOTIDE SEQUENCE</scope>
    <source>
        <strain evidence="7">MT106</strain>
    </source>
</reference>
<evidence type="ECO:0000256" key="2">
    <source>
        <dbReference type="ARBA" id="ARBA00006856"/>
    </source>
</evidence>
<feature type="compositionally biased region" description="Polar residues" evidence="5">
    <location>
        <begin position="106"/>
        <end position="120"/>
    </location>
</feature>
<organism evidence="7 8">
    <name type="scientific">Ambispora gerdemannii</name>
    <dbReference type="NCBI Taxonomy" id="144530"/>
    <lineage>
        <taxon>Eukaryota</taxon>
        <taxon>Fungi</taxon>
        <taxon>Fungi incertae sedis</taxon>
        <taxon>Mucoromycota</taxon>
        <taxon>Glomeromycotina</taxon>
        <taxon>Glomeromycetes</taxon>
        <taxon>Archaeosporales</taxon>
        <taxon>Ambisporaceae</taxon>
        <taxon>Ambispora</taxon>
    </lineage>
</organism>
<name>A0A9N8UV89_9GLOM</name>
<dbReference type="SUPFAM" id="SSF48371">
    <property type="entry name" value="ARM repeat"/>
    <property type="match status" value="1"/>
</dbReference>
<dbReference type="PROSITE" id="PS51366">
    <property type="entry name" value="MI"/>
    <property type="match status" value="1"/>
</dbReference>
<feature type="coiled-coil region" evidence="4">
    <location>
        <begin position="207"/>
        <end position="234"/>
    </location>
</feature>
<dbReference type="OrthoDB" id="361797at2759"/>
<gene>
    <name evidence="7" type="ORF">AGERDE_LOCUS8</name>
</gene>
<dbReference type="Gene3D" id="1.25.40.180">
    <property type="match status" value="1"/>
</dbReference>
<comment type="subcellular location">
    <subcellularLocation>
        <location evidence="1">Nucleus</location>
        <location evidence="1">Nucleolus</location>
    </subcellularLocation>
</comment>
<evidence type="ECO:0000256" key="1">
    <source>
        <dbReference type="ARBA" id="ARBA00004604"/>
    </source>
</evidence>
<feature type="region of interest" description="Disordered" evidence="5">
    <location>
        <begin position="156"/>
        <end position="201"/>
    </location>
</feature>
<dbReference type="SMART" id="SM00544">
    <property type="entry name" value="MA3"/>
    <property type="match status" value="1"/>
</dbReference>
<dbReference type="GO" id="GO:0003723">
    <property type="term" value="F:RNA binding"/>
    <property type="evidence" value="ECO:0007669"/>
    <property type="project" value="InterPro"/>
</dbReference>